<accession>A0A1I7UV45</accession>
<protein>
    <submittedName>
        <fullName evidence="2">Uncharacterized protein</fullName>
    </submittedName>
</protein>
<dbReference type="AlphaFoldDB" id="A0A1I7UV45"/>
<keyword evidence="1" id="KW-1185">Reference proteome</keyword>
<dbReference type="Proteomes" id="UP000095282">
    <property type="component" value="Unplaced"/>
</dbReference>
<organism evidence="1 2">
    <name type="scientific">Caenorhabditis tropicalis</name>
    <dbReference type="NCBI Taxonomy" id="1561998"/>
    <lineage>
        <taxon>Eukaryota</taxon>
        <taxon>Metazoa</taxon>
        <taxon>Ecdysozoa</taxon>
        <taxon>Nematoda</taxon>
        <taxon>Chromadorea</taxon>
        <taxon>Rhabditida</taxon>
        <taxon>Rhabditina</taxon>
        <taxon>Rhabditomorpha</taxon>
        <taxon>Rhabditoidea</taxon>
        <taxon>Rhabditidae</taxon>
        <taxon>Peloderinae</taxon>
        <taxon>Caenorhabditis</taxon>
    </lineage>
</organism>
<dbReference type="WBParaSite" id="Csp11.Scaffold630.g19650.t2">
    <property type="protein sequence ID" value="Csp11.Scaffold630.g19650.t2"/>
    <property type="gene ID" value="Csp11.Scaffold630.g19650"/>
</dbReference>
<evidence type="ECO:0000313" key="2">
    <source>
        <dbReference type="WBParaSite" id="Csp11.Scaffold630.g19650.t2"/>
    </source>
</evidence>
<evidence type="ECO:0000313" key="1">
    <source>
        <dbReference type="Proteomes" id="UP000095282"/>
    </source>
</evidence>
<name>A0A1I7UV45_9PELO</name>
<reference evidence="2" key="1">
    <citation type="submission" date="2016-11" db="UniProtKB">
        <authorList>
            <consortium name="WormBaseParasite"/>
        </authorList>
    </citation>
    <scope>IDENTIFICATION</scope>
</reference>
<sequence>MMTLGGDIKGLWIKDFQILSKMQFLLQAIFTFLFLFFIVQAEIYSSYPSWHYDPYGNLAIGNRDNGFYPGTCFGPTCPWGK</sequence>
<proteinExistence type="predicted"/>